<dbReference type="CDD" id="cd20401">
    <property type="entry name" value="Tudor_AtPTM-like"/>
    <property type="match status" value="1"/>
</dbReference>
<protein>
    <recommendedName>
        <fullName evidence="2">PTM/DIR17-like Tudor domain-containing protein</fullName>
    </recommendedName>
</protein>
<dbReference type="Pfam" id="PF21743">
    <property type="entry name" value="PTM_DIR17_Tudor"/>
    <property type="match status" value="1"/>
</dbReference>
<dbReference type="AlphaFoldDB" id="A0AAV0PL97"/>
<name>A0AAV0PL97_9ROSI</name>
<reference evidence="3" key="1">
    <citation type="submission" date="2022-08" db="EMBL/GenBank/DDBJ databases">
        <authorList>
            <person name="Gutierrez-Valencia J."/>
        </authorList>
    </citation>
    <scope>NUCLEOTIDE SEQUENCE</scope>
</reference>
<feature type="region of interest" description="Disordered" evidence="1">
    <location>
        <begin position="146"/>
        <end position="169"/>
    </location>
</feature>
<feature type="domain" description="PTM/DIR17-like Tudor" evidence="2">
    <location>
        <begin position="74"/>
        <end position="121"/>
    </location>
</feature>
<dbReference type="Proteomes" id="UP001154282">
    <property type="component" value="Unassembled WGS sequence"/>
</dbReference>
<dbReference type="PANTHER" id="PTHR37384:SF1">
    <property type="entry name" value="OS01G0835600 PROTEIN"/>
    <property type="match status" value="1"/>
</dbReference>
<proteinExistence type="predicted"/>
<feature type="region of interest" description="Disordered" evidence="1">
    <location>
        <begin position="1"/>
        <end position="21"/>
    </location>
</feature>
<evidence type="ECO:0000313" key="3">
    <source>
        <dbReference type="EMBL" id="CAI0471661.1"/>
    </source>
</evidence>
<evidence type="ECO:0000256" key="1">
    <source>
        <dbReference type="SAM" id="MobiDB-lite"/>
    </source>
</evidence>
<sequence>MDSSRGKQAESPSSPSTVFKLPGEPAVIINGVPDIGPAKNDASVALAIVEIPEESQGTTAGFLGTEGFGDWLEGRKVRKLFGNKHFSGTVSRYDKETRWYRVVYEDGDFEDLEWKELEPVLLPLDITVPLKTLALKVVGRSQTAPPKVWKTGSATKARKKTQGMGDQIA</sequence>
<dbReference type="InterPro" id="IPR047365">
    <property type="entry name" value="Tudor_AtPTM-like"/>
</dbReference>
<dbReference type="PANTHER" id="PTHR37384">
    <property type="entry name" value="OS01G0835600 PROTEIN"/>
    <property type="match status" value="1"/>
</dbReference>
<keyword evidence="4" id="KW-1185">Reference proteome</keyword>
<evidence type="ECO:0000313" key="4">
    <source>
        <dbReference type="Proteomes" id="UP001154282"/>
    </source>
</evidence>
<organism evidence="3 4">
    <name type="scientific">Linum tenue</name>
    <dbReference type="NCBI Taxonomy" id="586396"/>
    <lineage>
        <taxon>Eukaryota</taxon>
        <taxon>Viridiplantae</taxon>
        <taxon>Streptophyta</taxon>
        <taxon>Embryophyta</taxon>
        <taxon>Tracheophyta</taxon>
        <taxon>Spermatophyta</taxon>
        <taxon>Magnoliopsida</taxon>
        <taxon>eudicotyledons</taxon>
        <taxon>Gunneridae</taxon>
        <taxon>Pentapetalae</taxon>
        <taxon>rosids</taxon>
        <taxon>fabids</taxon>
        <taxon>Malpighiales</taxon>
        <taxon>Linaceae</taxon>
        <taxon>Linum</taxon>
    </lineage>
</organism>
<evidence type="ECO:0000259" key="2">
    <source>
        <dbReference type="Pfam" id="PF21743"/>
    </source>
</evidence>
<gene>
    <name evidence="3" type="ORF">LITE_LOCUS38972</name>
</gene>
<dbReference type="EMBL" id="CAMGYJ010000009">
    <property type="protein sequence ID" value="CAI0471661.1"/>
    <property type="molecule type" value="Genomic_DNA"/>
</dbReference>
<comment type="caution">
    <text evidence="3">The sequence shown here is derived from an EMBL/GenBank/DDBJ whole genome shotgun (WGS) entry which is preliminary data.</text>
</comment>
<accession>A0AAV0PL97</accession>
<dbReference type="Gene3D" id="2.30.30.140">
    <property type="match status" value="1"/>
</dbReference>